<dbReference type="OrthoDB" id="9810270at2"/>
<feature type="transmembrane region" description="Helical" evidence="1">
    <location>
        <begin position="97"/>
        <end position="117"/>
    </location>
</feature>
<dbReference type="eggNOG" id="COG1238">
    <property type="taxonomic scope" value="Bacteria"/>
</dbReference>
<keyword evidence="3" id="KW-1185">Reference proteome</keyword>
<evidence type="ECO:0000313" key="3">
    <source>
        <dbReference type="Proteomes" id="UP000008952"/>
    </source>
</evidence>
<dbReference type="PATRIC" id="fig|1094558.3.peg.87"/>
<keyword evidence="1" id="KW-1133">Transmembrane helix</keyword>
<evidence type="ECO:0008006" key="4">
    <source>
        <dbReference type="Google" id="ProtNLM"/>
    </source>
</evidence>
<protein>
    <recommendedName>
        <fullName evidence="4">DedA family protein</fullName>
    </recommendedName>
</protein>
<dbReference type="InterPro" id="IPR051311">
    <property type="entry name" value="DedA_domain"/>
</dbReference>
<keyword evidence="1" id="KW-0472">Membrane</keyword>
<accession>J0QZU7</accession>
<organism evidence="2 3">
    <name type="scientific">Bartonella tamiae Th239</name>
    <dbReference type="NCBI Taxonomy" id="1094558"/>
    <lineage>
        <taxon>Bacteria</taxon>
        <taxon>Pseudomonadati</taxon>
        <taxon>Pseudomonadota</taxon>
        <taxon>Alphaproteobacteria</taxon>
        <taxon>Hyphomicrobiales</taxon>
        <taxon>Bartonellaceae</taxon>
        <taxon>Bartonella</taxon>
    </lineage>
</organism>
<feature type="transmembrane region" description="Helical" evidence="1">
    <location>
        <begin position="124"/>
        <end position="146"/>
    </location>
</feature>
<reference evidence="2 3" key="1">
    <citation type="submission" date="2012-03" db="EMBL/GenBank/DDBJ databases">
        <title>The Genome Sequence of Bartonella tamiae Th239.</title>
        <authorList>
            <consortium name="The Broad Institute Genome Sequencing Platform"/>
            <consortium name="The Broad Institute Genome Sequencing Center for Infectious Disease"/>
            <person name="Feldgarden M."/>
            <person name="Kirby J."/>
            <person name="Kosoy M."/>
            <person name="Birtles R."/>
            <person name="Probert W.S."/>
            <person name="Chiaraviglio L."/>
            <person name="Young S.K."/>
            <person name="Zeng Q."/>
            <person name="Gargeya S."/>
            <person name="Fitzgerald M."/>
            <person name="Haas B."/>
            <person name="Abouelleil A."/>
            <person name="Alvarado L."/>
            <person name="Arachchi H.M."/>
            <person name="Berlin A."/>
            <person name="Chapman S.B."/>
            <person name="Gearin G."/>
            <person name="Goldberg J."/>
            <person name="Griggs A."/>
            <person name="Gujja S."/>
            <person name="Hansen M."/>
            <person name="Heiman D."/>
            <person name="Howarth C."/>
            <person name="Larimer J."/>
            <person name="Lui A."/>
            <person name="MacDonald P.J.P."/>
            <person name="McCowen C."/>
            <person name="Montmayeur A."/>
            <person name="Murphy C."/>
            <person name="Neiman D."/>
            <person name="Pearson M."/>
            <person name="Priest M."/>
            <person name="Roberts A."/>
            <person name="Saif S."/>
            <person name="Shea T."/>
            <person name="Sisk P."/>
            <person name="Stolte C."/>
            <person name="Sykes S."/>
            <person name="Wortman J."/>
            <person name="Nusbaum C."/>
            <person name="Birren B."/>
        </authorList>
    </citation>
    <scope>NUCLEOTIDE SEQUENCE [LARGE SCALE GENOMIC DNA]</scope>
    <source>
        <strain evidence="2 3">Th239</strain>
    </source>
</reference>
<proteinExistence type="predicted"/>
<sequence>MLKRLTNWTLSLAARKSAQYWLAFIAFIESSIFIIPADVLYIPMALVRRDKAYYYAIIATVFSVLGGIAGWLIGHFAYEAIAKPVLEFYGKYESFEALRSTTSLEIILLLLITSGLSHLPPIKVVTILAGVIGIDIWVFILSAILARGARFYLLAWIIRKYGDVMLDYVLPRLKWFIIIGCLGLVIVYSLYKIFL</sequence>
<dbReference type="AlphaFoldDB" id="J0QZU7"/>
<dbReference type="PANTHER" id="PTHR42709">
    <property type="entry name" value="ALKALINE PHOSPHATASE LIKE PROTEIN"/>
    <property type="match status" value="1"/>
</dbReference>
<dbReference type="PANTHER" id="PTHR42709:SF11">
    <property type="entry name" value="DEDA FAMILY PROTEIN"/>
    <property type="match status" value="1"/>
</dbReference>
<evidence type="ECO:0000256" key="1">
    <source>
        <dbReference type="SAM" id="Phobius"/>
    </source>
</evidence>
<dbReference type="GO" id="GO:0005886">
    <property type="term" value="C:plasma membrane"/>
    <property type="evidence" value="ECO:0007669"/>
    <property type="project" value="TreeGrafter"/>
</dbReference>
<dbReference type="HOGENOM" id="CLU_098634_1_0_5"/>
<feature type="transmembrane region" description="Helical" evidence="1">
    <location>
        <begin position="53"/>
        <end position="77"/>
    </location>
</feature>
<dbReference type="RefSeq" id="WP_008037381.1">
    <property type="nucleotide sequence ID" value="NZ_JH725147.1"/>
</dbReference>
<dbReference type="STRING" id="1094558.ME5_00085"/>
<evidence type="ECO:0000313" key="2">
    <source>
        <dbReference type="EMBL" id="EJF91706.1"/>
    </source>
</evidence>
<feature type="transmembrane region" description="Helical" evidence="1">
    <location>
        <begin position="173"/>
        <end position="191"/>
    </location>
</feature>
<comment type="caution">
    <text evidence="2">The sequence shown here is derived from an EMBL/GenBank/DDBJ whole genome shotgun (WGS) entry which is preliminary data.</text>
</comment>
<dbReference type="EMBL" id="AIMB01000001">
    <property type="protein sequence ID" value="EJF91706.1"/>
    <property type="molecule type" value="Genomic_DNA"/>
</dbReference>
<keyword evidence="1" id="KW-0812">Transmembrane</keyword>
<gene>
    <name evidence="2" type="ORF">ME5_00085</name>
</gene>
<dbReference type="Proteomes" id="UP000008952">
    <property type="component" value="Unassembled WGS sequence"/>
</dbReference>
<name>J0QZU7_9HYPH</name>
<feature type="transmembrane region" description="Helical" evidence="1">
    <location>
        <begin position="20"/>
        <end position="41"/>
    </location>
</feature>